<dbReference type="EMBL" id="FXZK01000009">
    <property type="protein sequence ID" value="SMY09440.1"/>
    <property type="molecule type" value="Genomic_DNA"/>
</dbReference>
<evidence type="ECO:0000256" key="1">
    <source>
        <dbReference type="ARBA" id="ARBA00007378"/>
    </source>
</evidence>
<protein>
    <submittedName>
        <fullName evidence="2">Organic hydroperoxide resistance protein OhrB</fullName>
    </submittedName>
</protein>
<evidence type="ECO:0000313" key="2">
    <source>
        <dbReference type="EMBL" id="SMY09440.1"/>
    </source>
</evidence>
<proteinExistence type="inferred from homology"/>
<accession>A0A238LKP3</accession>
<gene>
    <name evidence="2" type="primary">ohrB</name>
    <name evidence="2" type="ORF">LOM8899_03607</name>
</gene>
<dbReference type="Gene3D" id="2.20.25.10">
    <property type="match status" value="1"/>
</dbReference>
<dbReference type="NCBIfam" id="TIGR03561">
    <property type="entry name" value="organ_hyd_perox"/>
    <property type="match status" value="1"/>
</dbReference>
<sequence>MTQSIYTAEVSGQPTFAKSPDGQLDIALGHPVEMGGDGVSGTNPEQLFAAAYIACFSGTSMMVAKQKGLTLSGAPELTCTCALVKGDTGPGYIFDVGLTVSLPGLTEAEADEVVATADAICPISNTLRGQSRVAIRKG</sequence>
<dbReference type="GO" id="GO:0006979">
    <property type="term" value="P:response to oxidative stress"/>
    <property type="evidence" value="ECO:0007669"/>
    <property type="project" value="InterPro"/>
</dbReference>
<dbReference type="PANTHER" id="PTHR33797">
    <property type="entry name" value="ORGANIC HYDROPEROXIDE RESISTANCE PROTEIN-LIKE"/>
    <property type="match status" value="1"/>
</dbReference>
<dbReference type="InterPro" id="IPR015946">
    <property type="entry name" value="KH_dom-like_a/b"/>
</dbReference>
<keyword evidence="3" id="KW-1185">Reference proteome</keyword>
<organism evidence="2 3">
    <name type="scientific">Flavimaricola marinus</name>
    <dbReference type="NCBI Taxonomy" id="1819565"/>
    <lineage>
        <taxon>Bacteria</taxon>
        <taxon>Pseudomonadati</taxon>
        <taxon>Pseudomonadota</taxon>
        <taxon>Alphaproteobacteria</taxon>
        <taxon>Rhodobacterales</taxon>
        <taxon>Paracoccaceae</taxon>
        <taxon>Flavimaricola</taxon>
    </lineage>
</organism>
<dbReference type="InterPro" id="IPR036102">
    <property type="entry name" value="OsmC/Ohrsf"/>
</dbReference>
<dbReference type="Proteomes" id="UP000201613">
    <property type="component" value="Unassembled WGS sequence"/>
</dbReference>
<dbReference type="Gene3D" id="3.30.300.20">
    <property type="match status" value="1"/>
</dbReference>
<name>A0A238LKP3_9RHOB</name>
<reference evidence="2 3" key="1">
    <citation type="submission" date="2017-05" db="EMBL/GenBank/DDBJ databases">
        <authorList>
            <person name="Song R."/>
            <person name="Chenine A.L."/>
            <person name="Ruprecht R.M."/>
        </authorList>
    </citation>
    <scope>NUCLEOTIDE SEQUENCE [LARGE SCALE GENOMIC DNA]</scope>
    <source>
        <strain evidence="2 3">CECT 8899</strain>
    </source>
</reference>
<evidence type="ECO:0000313" key="3">
    <source>
        <dbReference type="Proteomes" id="UP000201613"/>
    </source>
</evidence>
<dbReference type="PANTHER" id="PTHR33797:SF2">
    <property type="entry name" value="ORGANIC HYDROPEROXIDE RESISTANCE PROTEIN-LIKE"/>
    <property type="match status" value="1"/>
</dbReference>
<comment type="similarity">
    <text evidence="1">Belongs to the OsmC/Ohr family.</text>
</comment>
<dbReference type="Pfam" id="PF02566">
    <property type="entry name" value="OsmC"/>
    <property type="match status" value="1"/>
</dbReference>
<dbReference type="RefSeq" id="WP_093993617.1">
    <property type="nucleotide sequence ID" value="NZ_FXZK01000009.1"/>
</dbReference>
<dbReference type="OrthoDB" id="9797508at2"/>
<dbReference type="InterPro" id="IPR019953">
    <property type="entry name" value="OHR"/>
</dbReference>
<dbReference type="InterPro" id="IPR003718">
    <property type="entry name" value="OsmC/Ohr_fam"/>
</dbReference>
<dbReference type="SUPFAM" id="SSF82784">
    <property type="entry name" value="OsmC-like"/>
    <property type="match status" value="1"/>
</dbReference>
<dbReference type="AlphaFoldDB" id="A0A238LKP3"/>